<protein>
    <submittedName>
        <fullName evidence="1">Uncharacterized protein</fullName>
    </submittedName>
</protein>
<gene>
    <name evidence="1" type="ORF">SAV31267_050410</name>
</gene>
<evidence type="ECO:0000313" key="2">
    <source>
        <dbReference type="Proteomes" id="UP000299211"/>
    </source>
</evidence>
<comment type="caution">
    <text evidence="1">The sequence shown here is derived from an EMBL/GenBank/DDBJ whole genome shotgun (WGS) entry which is preliminary data.</text>
</comment>
<evidence type="ECO:0000313" key="1">
    <source>
        <dbReference type="EMBL" id="GDY75556.1"/>
    </source>
</evidence>
<name>A0A4D4MV26_STRAX</name>
<organism evidence="1 2">
    <name type="scientific">Streptomyces avermitilis</name>
    <dbReference type="NCBI Taxonomy" id="33903"/>
    <lineage>
        <taxon>Bacteria</taxon>
        <taxon>Bacillati</taxon>
        <taxon>Actinomycetota</taxon>
        <taxon>Actinomycetes</taxon>
        <taxon>Kitasatosporales</taxon>
        <taxon>Streptomycetaceae</taxon>
        <taxon>Streptomyces</taxon>
    </lineage>
</organism>
<reference evidence="1 2" key="1">
    <citation type="submission" date="2019-04" db="EMBL/GenBank/DDBJ databases">
        <title>Draft genome sequences of Streptomyces avermitilis ATCC 31267.</title>
        <authorList>
            <person name="Komaki H."/>
            <person name="Tamura T."/>
            <person name="Hosoyama A."/>
        </authorList>
    </citation>
    <scope>NUCLEOTIDE SEQUENCE [LARGE SCALE GENOMIC DNA]</scope>
    <source>
        <strain evidence="1 2">ATCC 31267</strain>
    </source>
</reference>
<dbReference type="EMBL" id="BJHY01000001">
    <property type="protein sequence ID" value="GDY75556.1"/>
    <property type="molecule type" value="Genomic_DNA"/>
</dbReference>
<dbReference type="AlphaFoldDB" id="A0A4D4MV26"/>
<dbReference type="Proteomes" id="UP000299211">
    <property type="component" value="Unassembled WGS sequence"/>
</dbReference>
<sequence>MRVRVHVGAAAPLGPGEQPAVLVGADGADRGTAAVRQVLDPVRHPARLAHALPAFSFTGQRPRPVGLPDRPRQILPGRTAAAYAVPARLAAPAAARAAGDCAR</sequence>
<accession>A0A4D4MV26</accession>
<proteinExistence type="predicted"/>